<name>A0A4U8T5Z0_9HELI</name>
<evidence type="ECO:0000256" key="1">
    <source>
        <dbReference type="SAM" id="MobiDB-lite"/>
    </source>
</evidence>
<dbReference type="OrthoDB" id="9967070at2"/>
<organism evidence="2 3">
    <name type="scientific">Helicobacter jaachi</name>
    <dbReference type="NCBI Taxonomy" id="1677920"/>
    <lineage>
        <taxon>Bacteria</taxon>
        <taxon>Pseudomonadati</taxon>
        <taxon>Campylobacterota</taxon>
        <taxon>Epsilonproteobacteria</taxon>
        <taxon>Campylobacterales</taxon>
        <taxon>Helicobacteraceae</taxon>
        <taxon>Helicobacter</taxon>
    </lineage>
</organism>
<evidence type="ECO:0000313" key="3">
    <source>
        <dbReference type="Proteomes" id="UP000029733"/>
    </source>
</evidence>
<feature type="compositionally biased region" description="Polar residues" evidence="1">
    <location>
        <begin position="170"/>
        <end position="184"/>
    </location>
</feature>
<evidence type="ECO:0000313" key="2">
    <source>
        <dbReference type="EMBL" id="TLD94913.1"/>
    </source>
</evidence>
<reference evidence="2 3" key="1">
    <citation type="journal article" date="2014" name="Genome Announc.">
        <title>Draft genome sequences of eight enterohepatic helicobacter species isolated from both laboratory and wild rodents.</title>
        <authorList>
            <person name="Sheh A."/>
            <person name="Shen Z."/>
            <person name="Fox J.G."/>
        </authorList>
    </citation>
    <scope>NUCLEOTIDE SEQUENCE [LARGE SCALE GENOMIC DNA]</scope>
    <source>
        <strain evidence="2 3">MIT 09-6949</strain>
    </source>
</reference>
<accession>A0A4U8T5Z0</accession>
<dbReference type="Proteomes" id="UP000029733">
    <property type="component" value="Unassembled WGS sequence"/>
</dbReference>
<gene>
    <name evidence="2" type="ORF">LS71_008820</name>
</gene>
<feature type="compositionally biased region" description="Polar residues" evidence="1">
    <location>
        <begin position="146"/>
        <end position="161"/>
    </location>
</feature>
<protein>
    <submittedName>
        <fullName evidence="2">Uncharacterized protein</fullName>
    </submittedName>
</protein>
<sequence>MSNILQSLGNQASTAQNYSNLISTLEFLKQNNAQNLQHISDAFQKSEERKLKAQELQNQKNAQIAQEWNQNEMGKRYAYMDKGLKAHEVEERLAKDRDAYFKERGMGETEYKSLSDYVHSGVKTAWEGVKKTFKQSPEGAGRESAQAAQEPNTTQNMSQAFSAKKERGTAIQSIQNNDQDSPSMASLYAKN</sequence>
<feature type="region of interest" description="Disordered" evidence="1">
    <location>
        <begin position="133"/>
        <end position="191"/>
    </location>
</feature>
<keyword evidence="3" id="KW-1185">Reference proteome</keyword>
<dbReference type="RefSeq" id="WP_034356770.1">
    <property type="nucleotide sequence ID" value="NZ_JRPR02000013.1"/>
</dbReference>
<dbReference type="AlphaFoldDB" id="A0A4U8T5Z0"/>
<dbReference type="EMBL" id="JRPR02000013">
    <property type="protein sequence ID" value="TLD94913.1"/>
    <property type="molecule type" value="Genomic_DNA"/>
</dbReference>
<comment type="caution">
    <text evidence="2">The sequence shown here is derived from an EMBL/GenBank/DDBJ whole genome shotgun (WGS) entry which is preliminary data.</text>
</comment>
<proteinExistence type="predicted"/>